<reference evidence="2 3" key="1">
    <citation type="submission" date="2019-08" db="EMBL/GenBank/DDBJ databases">
        <title>Parahaliea maris sp. nov., isolated from the surface seawater.</title>
        <authorList>
            <person name="Liu Y."/>
        </authorList>
    </citation>
    <scope>NUCLEOTIDE SEQUENCE [LARGE SCALE GENOMIC DNA]</scope>
    <source>
        <strain evidence="2 3">HSLHS9</strain>
    </source>
</reference>
<keyword evidence="1" id="KW-1133">Transmembrane helix</keyword>
<evidence type="ECO:0000313" key="2">
    <source>
        <dbReference type="EMBL" id="TXS89494.1"/>
    </source>
</evidence>
<dbReference type="EMBL" id="VRZA01000010">
    <property type="protein sequence ID" value="TXS89494.1"/>
    <property type="molecule type" value="Genomic_DNA"/>
</dbReference>
<gene>
    <name evidence="2" type="ORF">FV139_19585</name>
</gene>
<protein>
    <submittedName>
        <fullName evidence="2">Uncharacterized protein</fullName>
    </submittedName>
</protein>
<dbReference type="AlphaFoldDB" id="A0A5C8ZP01"/>
<evidence type="ECO:0000313" key="3">
    <source>
        <dbReference type="Proteomes" id="UP000321039"/>
    </source>
</evidence>
<evidence type="ECO:0000256" key="1">
    <source>
        <dbReference type="SAM" id="Phobius"/>
    </source>
</evidence>
<keyword evidence="1" id="KW-0472">Membrane</keyword>
<feature type="transmembrane region" description="Helical" evidence="1">
    <location>
        <begin position="12"/>
        <end position="34"/>
    </location>
</feature>
<proteinExistence type="predicted"/>
<dbReference type="RefSeq" id="WP_148070186.1">
    <property type="nucleotide sequence ID" value="NZ_VRZA01000010.1"/>
</dbReference>
<name>A0A5C8ZP01_9GAMM</name>
<keyword evidence="1" id="KW-0812">Transmembrane</keyword>
<keyword evidence="3" id="KW-1185">Reference proteome</keyword>
<sequence length="103" mass="11795">MRAKFSGNPARYRLASTVISAYSVLSVYAAFALIKWGLQDETWVFGWKPLLIVAVLIPLYARFCYRWMMRTDAQYGSGSSWQLVATKVKLPEFNPRKKKAPSQ</sequence>
<dbReference type="Proteomes" id="UP000321039">
    <property type="component" value="Unassembled WGS sequence"/>
</dbReference>
<feature type="transmembrane region" description="Helical" evidence="1">
    <location>
        <begin position="46"/>
        <end position="65"/>
    </location>
</feature>
<accession>A0A5C8ZP01</accession>
<organism evidence="2 3">
    <name type="scientific">Parahaliea maris</name>
    <dbReference type="NCBI Taxonomy" id="2716870"/>
    <lineage>
        <taxon>Bacteria</taxon>
        <taxon>Pseudomonadati</taxon>
        <taxon>Pseudomonadota</taxon>
        <taxon>Gammaproteobacteria</taxon>
        <taxon>Cellvibrionales</taxon>
        <taxon>Halieaceae</taxon>
        <taxon>Parahaliea</taxon>
    </lineage>
</organism>
<comment type="caution">
    <text evidence="2">The sequence shown here is derived from an EMBL/GenBank/DDBJ whole genome shotgun (WGS) entry which is preliminary data.</text>
</comment>